<dbReference type="RefSeq" id="WP_134424417.1">
    <property type="nucleotide sequence ID" value="NZ_SOHA01000021.1"/>
</dbReference>
<keyword evidence="2" id="KW-1185">Reference proteome</keyword>
<accession>A0A4Y8JX67</accession>
<dbReference type="OrthoDB" id="5517693at2"/>
<name>A0A4Y8JX67_9MICO</name>
<sequence length="125" mass="14284">MKAIEFGNGLAANAGESESRVVIFELGFPDPILQRRHVNPRGGFYYTDTEWPDYRTIGELDGRGKYLKEEYLGSMTPGEAVYAEKIREDHLRAEGNSFARWGIDDIREPRRLQRILTQAGLPIVR</sequence>
<gene>
    <name evidence="1" type="ORF">E3T49_07910</name>
</gene>
<proteinExistence type="predicted"/>
<dbReference type="EMBL" id="SOHA01000021">
    <property type="protein sequence ID" value="TFD30549.1"/>
    <property type="molecule type" value="Genomic_DNA"/>
</dbReference>
<comment type="caution">
    <text evidence="1">The sequence shown here is derived from an EMBL/GenBank/DDBJ whole genome shotgun (WGS) entry which is preliminary data.</text>
</comment>
<reference evidence="1 2" key="1">
    <citation type="submission" date="2019-03" db="EMBL/GenBank/DDBJ databases">
        <title>Genomics of glacier-inhabiting Cryobacterium strains.</title>
        <authorList>
            <person name="Liu Q."/>
            <person name="Xin Y.-H."/>
        </authorList>
    </citation>
    <scope>NUCLEOTIDE SEQUENCE [LARGE SCALE GENOMIC DNA]</scope>
    <source>
        <strain evidence="1 2">TMT1-51</strain>
    </source>
</reference>
<evidence type="ECO:0000313" key="1">
    <source>
        <dbReference type="EMBL" id="TFD30549.1"/>
    </source>
</evidence>
<dbReference type="Proteomes" id="UP000297472">
    <property type="component" value="Unassembled WGS sequence"/>
</dbReference>
<evidence type="ECO:0000313" key="2">
    <source>
        <dbReference type="Proteomes" id="UP000297472"/>
    </source>
</evidence>
<protein>
    <submittedName>
        <fullName evidence="1">Uncharacterized protein</fullName>
    </submittedName>
</protein>
<organism evidence="1 2">
    <name type="scientific">Cryobacterium cryoconiti</name>
    <dbReference type="NCBI Taxonomy" id="1259239"/>
    <lineage>
        <taxon>Bacteria</taxon>
        <taxon>Bacillati</taxon>
        <taxon>Actinomycetota</taxon>
        <taxon>Actinomycetes</taxon>
        <taxon>Micrococcales</taxon>
        <taxon>Microbacteriaceae</taxon>
        <taxon>Cryobacterium</taxon>
    </lineage>
</organism>
<dbReference type="AlphaFoldDB" id="A0A4Y8JX67"/>